<evidence type="ECO:0000259" key="2">
    <source>
        <dbReference type="Pfam" id="PF13439"/>
    </source>
</evidence>
<protein>
    <submittedName>
        <fullName evidence="3">Glycosyltransferase family 4 protein</fullName>
    </submittedName>
</protein>
<name>A0ABS5SFS3_9BACT</name>
<gene>
    <name evidence="3" type="ORF">KI810_14240</name>
</gene>
<dbReference type="RefSeq" id="WP_214176226.1">
    <property type="nucleotide sequence ID" value="NZ_JAHCVK010000008.1"/>
</dbReference>
<evidence type="ECO:0000313" key="4">
    <source>
        <dbReference type="Proteomes" id="UP000756860"/>
    </source>
</evidence>
<reference evidence="3 4" key="1">
    <citation type="submission" date="2021-05" db="EMBL/GenBank/DDBJ databases">
        <title>The draft genome of Geobacter luticola JCM 17780.</title>
        <authorList>
            <person name="Xu Z."/>
            <person name="Masuda Y."/>
            <person name="Itoh H."/>
            <person name="Senoo K."/>
        </authorList>
    </citation>
    <scope>NUCLEOTIDE SEQUENCE [LARGE SCALE GENOMIC DNA]</scope>
    <source>
        <strain evidence="3 4">JCM 17780</strain>
    </source>
</reference>
<evidence type="ECO:0000259" key="1">
    <source>
        <dbReference type="Pfam" id="PF00534"/>
    </source>
</evidence>
<dbReference type="Gene3D" id="3.40.50.2000">
    <property type="entry name" value="Glycogen Phosphorylase B"/>
    <property type="match status" value="2"/>
</dbReference>
<organism evidence="3 4">
    <name type="scientific">Geomobilimonas luticola</name>
    <dbReference type="NCBI Taxonomy" id="1114878"/>
    <lineage>
        <taxon>Bacteria</taxon>
        <taxon>Pseudomonadati</taxon>
        <taxon>Thermodesulfobacteriota</taxon>
        <taxon>Desulfuromonadia</taxon>
        <taxon>Geobacterales</taxon>
        <taxon>Geobacteraceae</taxon>
        <taxon>Geomobilimonas</taxon>
    </lineage>
</organism>
<dbReference type="PANTHER" id="PTHR12526:SF634">
    <property type="entry name" value="BLL3361 PROTEIN"/>
    <property type="match status" value="1"/>
</dbReference>
<feature type="domain" description="Glycosyltransferase subfamily 4-like N-terminal" evidence="2">
    <location>
        <begin position="13"/>
        <end position="160"/>
    </location>
</feature>
<sequence>MKVLLINNDKGWSGGQEHLKDLTSELVRLGVEVQFMVRAGSRSDSRFRELGVPVHALPGHGLGDVKALFRLVRLLRRERFDIVSVNREHDLFLTALAWHLAFPLRKPGKLMMSYHTATARRQLLLGSADAILCISEHVRAKLLQGNPAVAGKESVVYYGIALGEPPAAGKFDRNRPRRYFTGEGFPLIGMLGEFWKNQGELIGMIPALRQAFPGIKVAFVGDNTDEWLITPIRAQIRSLGVEDAVIFTGRVPRERIPDIFYDFDLSVTTHRNEGFGIVHLESLAAGTPVVTYDEGGMVDIFRGEDVGRVVTGGPAEFSAAVTDLLRNDELRFSLGRNGYDLVKRQYSLAAMGRRYLEYYRRLAGEAM</sequence>
<dbReference type="PANTHER" id="PTHR12526">
    <property type="entry name" value="GLYCOSYLTRANSFERASE"/>
    <property type="match status" value="1"/>
</dbReference>
<dbReference type="Pfam" id="PF00534">
    <property type="entry name" value="Glycos_transf_1"/>
    <property type="match status" value="1"/>
</dbReference>
<dbReference type="InterPro" id="IPR028098">
    <property type="entry name" value="Glyco_trans_4-like_N"/>
</dbReference>
<dbReference type="EMBL" id="JAHCVK010000008">
    <property type="protein sequence ID" value="MBT0654220.1"/>
    <property type="molecule type" value="Genomic_DNA"/>
</dbReference>
<dbReference type="InterPro" id="IPR001296">
    <property type="entry name" value="Glyco_trans_1"/>
</dbReference>
<proteinExistence type="predicted"/>
<evidence type="ECO:0000313" key="3">
    <source>
        <dbReference type="EMBL" id="MBT0654220.1"/>
    </source>
</evidence>
<dbReference type="Pfam" id="PF13439">
    <property type="entry name" value="Glyco_transf_4"/>
    <property type="match status" value="1"/>
</dbReference>
<dbReference type="SUPFAM" id="SSF53756">
    <property type="entry name" value="UDP-Glycosyltransferase/glycogen phosphorylase"/>
    <property type="match status" value="1"/>
</dbReference>
<feature type="domain" description="Glycosyl transferase family 1" evidence="1">
    <location>
        <begin position="194"/>
        <end position="339"/>
    </location>
</feature>
<keyword evidence="4" id="KW-1185">Reference proteome</keyword>
<dbReference type="Proteomes" id="UP000756860">
    <property type="component" value="Unassembled WGS sequence"/>
</dbReference>
<dbReference type="CDD" id="cd03801">
    <property type="entry name" value="GT4_PimA-like"/>
    <property type="match status" value="1"/>
</dbReference>
<accession>A0ABS5SFS3</accession>
<comment type="caution">
    <text evidence="3">The sequence shown here is derived from an EMBL/GenBank/DDBJ whole genome shotgun (WGS) entry which is preliminary data.</text>
</comment>